<protein>
    <recommendedName>
        <fullName evidence="2">Sulfotransferase domain-containing protein</fullName>
    </recommendedName>
</protein>
<sequence length="258" mass="29853">MTNARLLRNARLEYSTVNQNELYTFSLEHALSIYPLDAVYTFIPKNACSTLRYSIAIANGFLGDISDINWIHQNNPTFMSTQREVALASYTFVVLRCPYTRIASCFLNKIVDGTINFNDATGNKVSLNFHDFLSVIKSQQRSERDQHWRNQSDFLHYERYDEYFSLESFSEAINSLGARGFTVHDTRAALKHDLSNMKRVDGDFSKTKQEELQKMKEEGYLPSYKSMFGDVEIELANDIYNDDINLYKSHFGDNCLLF</sequence>
<dbReference type="GO" id="GO:0008146">
    <property type="term" value="F:sulfotransferase activity"/>
    <property type="evidence" value="ECO:0007669"/>
    <property type="project" value="InterPro"/>
</dbReference>
<proteinExistence type="predicted"/>
<dbReference type="Pfam" id="PF03567">
    <property type="entry name" value="Sulfotransfer_2"/>
    <property type="match status" value="1"/>
</dbReference>
<gene>
    <name evidence="1" type="ORF">METZ01_LOCUS356322</name>
</gene>
<dbReference type="GO" id="GO:0016020">
    <property type="term" value="C:membrane"/>
    <property type="evidence" value="ECO:0007669"/>
    <property type="project" value="InterPro"/>
</dbReference>
<accession>A0A382S2W8</accession>
<reference evidence="1" key="1">
    <citation type="submission" date="2018-05" db="EMBL/GenBank/DDBJ databases">
        <authorList>
            <person name="Lanie J.A."/>
            <person name="Ng W.-L."/>
            <person name="Kazmierczak K.M."/>
            <person name="Andrzejewski T.M."/>
            <person name="Davidsen T.M."/>
            <person name="Wayne K.J."/>
            <person name="Tettelin H."/>
            <person name="Glass J.I."/>
            <person name="Rusch D."/>
            <person name="Podicherti R."/>
            <person name="Tsui H.-C.T."/>
            <person name="Winkler M.E."/>
        </authorList>
    </citation>
    <scope>NUCLEOTIDE SEQUENCE</scope>
</reference>
<name>A0A382S2W8_9ZZZZ</name>
<organism evidence="1">
    <name type="scientific">marine metagenome</name>
    <dbReference type="NCBI Taxonomy" id="408172"/>
    <lineage>
        <taxon>unclassified sequences</taxon>
        <taxon>metagenomes</taxon>
        <taxon>ecological metagenomes</taxon>
    </lineage>
</organism>
<evidence type="ECO:0008006" key="2">
    <source>
        <dbReference type="Google" id="ProtNLM"/>
    </source>
</evidence>
<dbReference type="InterPro" id="IPR005331">
    <property type="entry name" value="Sulfotransferase"/>
</dbReference>
<evidence type="ECO:0000313" key="1">
    <source>
        <dbReference type="EMBL" id="SVD03468.1"/>
    </source>
</evidence>
<dbReference type="AlphaFoldDB" id="A0A382S2W8"/>
<dbReference type="EMBL" id="UINC01125556">
    <property type="protein sequence ID" value="SVD03468.1"/>
    <property type="molecule type" value="Genomic_DNA"/>
</dbReference>